<protein>
    <submittedName>
        <fullName evidence="3">Uncharacterized protein</fullName>
    </submittedName>
</protein>
<proteinExistence type="predicted"/>
<evidence type="ECO:0000256" key="2">
    <source>
        <dbReference type="SAM" id="Phobius"/>
    </source>
</evidence>
<keyword evidence="4" id="KW-1185">Reference proteome</keyword>
<organism evidence="3 4">
    <name type="scientific">Malus domestica</name>
    <name type="common">Apple</name>
    <name type="synonym">Pyrus malus</name>
    <dbReference type="NCBI Taxonomy" id="3750"/>
    <lineage>
        <taxon>Eukaryota</taxon>
        <taxon>Viridiplantae</taxon>
        <taxon>Streptophyta</taxon>
        <taxon>Embryophyta</taxon>
        <taxon>Tracheophyta</taxon>
        <taxon>Spermatophyta</taxon>
        <taxon>Magnoliopsida</taxon>
        <taxon>eudicotyledons</taxon>
        <taxon>Gunneridae</taxon>
        <taxon>Pentapetalae</taxon>
        <taxon>rosids</taxon>
        <taxon>fabids</taxon>
        <taxon>Rosales</taxon>
        <taxon>Rosaceae</taxon>
        <taxon>Amygdaloideae</taxon>
        <taxon>Maleae</taxon>
        <taxon>Malus</taxon>
    </lineage>
</organism>
<feature type="region of interest" description="Disordered" evidence="1">
    <location>
        <begin position="55"/>
        <end position="106"/>
    </location>
</feature>
<evidence type="ECO:0000256" key="1">
    <source>
        <dbReference type="SAM" id="MobiDB-lite"/>
    </source>
</evidence>
<keyword evidence="2" id="KW-1133">Transmembrane helix</keyword>
<sequence length="122" mass="13682">MAIHIRHDPQDLNLREIGRFLVEFGLFGGAILLGRAVNLLMDTDAKDACTTNGCKTEVTLDTGDSQKVEENVNGDEDSESNSLLPPRRGGMSRKSNKTRRKVQWNDRNGNNLVEVLEFEPRK</sequence>
<name>A0A498I8A1_MALDO</name>
<dbReference type="AlphaFoldDB" id="A0A498I8A1"/>
<dbReference type="Proteomes" id="UP000290289">
    <property type="component" value="Chromosome 13"/>
</dbReference>
<gene>
    <name evidence="3" type="ORF">DVH24_001922</name>
</gene>
<comment type="caution">
    <text evidence="3">The sequence shown here is derived from an EMBL/GenBank/DDBJ whole genome shotgun (WGS) entry which is preliminary data.</text>
</comment>
<keyword evidence="2" id="KW-0472">Membrane</keyword>
<reference evidence="3 4" key="1">
    <citation type="submission" date="2018-10" db="EMBL/GenBank/DDBJ databases">
        <title>A high-quality apple genome assembly.</title>
        <authorList>
            <person name="Hu J."/>
        </authorList>
    </citation>
    <scope>NUCLEOTIDE SEQUENCE [LARGE SCALE GENOMIC DNA]</scope>
    <source>
        <strain evidence="4">cv. HFTH1</strain>
        <tissue evidence="3">Young leaf</tissue>
    </source>
</reference>
<keyword evidence="2" id="KW-0812">Transmembrane</keyword>
<feature type="compositionally biased region" description="Basic residues" evidence="1">
    <location>
        <begin position="90"/>
        <end position="102"/>
    </location>
</feature>
<dbReference type="PANTHER" id="PTHR33401">
    <property type="entry name" value="LIGHT-HARVESTING COMPLEX-LIKE PROTEIN OHP2, CHLOROPLASTIC"/>
    <property type="match status" value="1"/>
</dbReference>
<dbReference type="EMBL" id="RDQH01000339">
    <property type="protein sequence ID" value="RXH78404.1"/>
    <property type="molecule type" value="Genomic_DNA"/>
</dbReference>
<feature type="transmembrane region" description="Helical" evidence="2">
    <location>
        <begin position="20"/>
        <end position="41"/>
    </location>
</feature>
<evidence type="ECO:0000313" key="4">
    <source>
        <dbReference type="Proteomes" id="UP000290289"/>
    </source>
</evidence>
<accession>A0A498I8A1</accession>
<evidence type="ECO:0000313" key="3">
    <source>
        <dbReference type="EMBL" id="RXH78404.1"/>
    </source>
</evidence>
<dbReference type="PANTHER" id="PTHR33401:SF2">
    <property type="entry name" value="OS03G0138400 PROTEIN"/>
    <property type="match status" value="1"/>
</dbReference>